<evidence type="ECO:0000313" key="2">
    <source>
        <dbReference type="EMBL" id="KAK2942465.1"/>
    </source>
</evidence>
<accession>A0ABQ9WSJ8</accession>
<reference evidence="2 3" key="1">
    <citation type="journal article" date="2022" name="bioRxiv">
        <title>Genomics of Preaxostyla Flagellates Illuminates Evolutionary Transitions and the Path Towards Mitochondrial Loss.</title>
        <authorList>
            <person name="Novak L.V.F."/>
            <person name="Treitli S.C."/>
            <person name="Pyrih J."/>
            <person name="Halakuc P."/>
            <person name="Pipaliya S.V."/>
            <person name="Vacek V."/>
            <person name="Brzon O."/>
            <person name="Soukal P."/>
            <person name="Eme L."/>
            <person name="Dacks J.B."/>
            <person name="Karnkowska A."/>
            <person name="Elias M."/>
            <person name="Hampl V."/>
        </authorList>
    </citation>
    <scope>NUCLEOTIDE SEQUENCE [LARGE SCALE GENOMIC DNA]</scope>
    <source>
        <strain evidence="2">NAU3</strain>
        <tissue evidence="2">Gut</tissue>
    </source>
</reference>
<feature type="compositionally biased region" description="Low complexity" evidence="1">
    <location>
        <begin position="51"/>
        <end position="64"/>
    </location>
</feature>
<feature type="compositionally biased region" description="Acidic residues" evidence="1">
    <location>
        <begin position="68"/>
        <end position="79"/>
    </location>
</feature>
<evidence type="ECO:0000256" key="1">
    <source>
        <dbReference type="SAM" id="MobiDB-lite"/>
    </source>
</evidence>
<feature type="region of interest" description="Disordered" evidence="1">
    <location>
        <begin position="332"/>
        <end position="397"/>
    </location>
</feature>
<dbReference type="Proteomes" id="UP001281761">
    <property type="component" value="Unassembled WGS sequence"/>
</dbReference>
<sequence length="397" mass="44567">MNFEKVHQSEQIDAGKNQGETQHFTEAELDRYIEGKIEQLLTAKRQAPTRSSSSTSLISESALSNVPFEEELEASSMEEDPIRHAPSIRKIRESRKWNGRGGTGKKPKKEGSSPEVPSSTLEQHYFRSPPTQSRSPSNWPPEVAWLTQRYQSPATRRTNALSMFEENEIFRKEVGQWIRKSMKGWNGSFTDDVLDTRLRDTLIAGATEMRKDAGIPSHIEFQAIEREGWRKTQERALSGAVQSMLTSIAVTADVLRSLGNMPEDQEKKEQLGQAIALMIDAATRTDSSRYIDESSEALYARSLGLPEPFIPQVQRQLQGDTQLAKLAFSNQRSLPQVRNTPHLSSSLFGRGGRSSTPGKESGSWRRLDTRPQQGQPLKQFTPRREGGSGQEGKRGQQ</sequence>
<evidence type="ECO:0000313" key="3">
    <source>
        <dbReference type="Proteomes" id="UP001281761"/>
    </source>
</evidence>
<keyword evidence="3" id="KW-1185">Reference proteome</keyword>
<feature type="region of interest" description="Disordered" evidence="1">
    <location>
        <begin position="42"/>
        <end position="140"/>
    </location>
</feature>
<name>A0ABQ9WSJ8_9EUKA</name>
<gene>
    <name evidence="2" type="ORF">BLNAU_22611</name>
</gene>
<proteinExistence type="predicted"/>
<feature type="compositionally biased region" description="Polar residues" evidence="1">
    <location>
        <begin position="332"/>
        <end position="342"/>
    </location>
</feature>
<organism evidence="2 3">
    <name type="scientific">Blattamonas nauphoetae</name>
    <dbReference type="NCBI Taxonomy" id="2049346"/>
    <lineage>
        <taxon>Eukaryota</taxon>
        <taxon>Metamonada</taxon>
        <taxon>Preaxostyla</taxon>
        <taxon>Oxymonadida</taxon>
        <taxon>Blattamonas</taxon>
    </lineage>
</organism>
<protein>
    <submittedName>
        <fullName evidence="2">Uncharacterized protein</fullName>
    </submittedName>
</protein>
<dbReference type="EMBL" id="JARBJD010000406">
    <property type="protein sequence ID" value="KAK2942465.1"/>
    <property type="molecule type" value="Genomic_DNA"/>
</dbReference>
<feature type="compositionally biased region" description="Basic and acidic residues" evidence="1">
    <location>
        <begin position="1"/>
        <end position="10"/>
    </location>
</feature>
<feature type="compositionally biased region" description="Basic and acidic residues" evidence="1">
    <location>
        <begin position="382"/>
        <end position="397"/>
    </location>
</feature>
<feature type="region of interest" description="Disordered" evidence="1">
    <location>
        <begin position="1"/>
        <end position="27"/>
    </location>
</feature>
<comment type="caution">
    <text evidence="2">The sequence shown here is derived from an EMBL/GenBank/DDBJ whole genome shotgun (WGS) entry which is preliminary data.</text>
</comment>